<dbReference type="GO" id="GO:0003677">
    <property type="term" value="F:DNA binding"/>
    <property type="evidence" value="ECO:0007669"/>
    <property type="project" value="UniProtKB-UniRule"/>
</dbReference>
<dbReference type="EMBL" id="CP025536">
    <property type="protein sequence ID" value="AUW96273.1"/>
    <property type="molecule type" value="Genomic_DNA"/>
</dbReference>
<keyword evidence="3" id="KW-0472">Membrane</keyword>
<dbReference type="Proteomes" id="UP000238956">
    <property type="component" value="Chromosome"/>
</dbReference>
<dbReference type="OrthoDB" id="9810250at2"/>
<keyword evidence="3" id="KW-1133">Transmembrane helix</keyword>
<proteinExistence type="predicted"/>
<gene>
    <name evidence="5" type="ORF">C0J00_03635</name>
</gene>
<accession>A0A2L0D374</accession>
<sequence>MVKLDLRFEKTEKAIQDAFLKLLMAKELRQISVKEICQNAHISRNAFYQHYETKEHLYQAIQTEILLAMEDACRPVAENIADIQASENRQFLDNILIAVDQHQEKIYQLLKSQPASFSLAFRDMLIHANIKTNQQFTDHINLAFIHIFSGAVASFISYWLLETDLTLLEAQEQLFTILKHLNGN</sequence>
<keyword evidence="3" id="KW-0812">Transmembrane</keyword>
<dbReference type="AlphaFoldDB" id="A0A2L0D374"/>
<dbReference type="SUPFAM" id="SSF46689">
    <property type="entry name" value="Homeodomain-like"/>
    <property type="match status" value="1"/>
</dbReference>
<feature type="domain" description="HTH tetR-type" evidence="4">
    <location>
        <begin position="9"/>
        <end position="69"/>
    </location>
</feature>
<reference evidence="5 6" key="2">
    <citation type="submission" date="2018-02" db="EMBL/GenBank/DDBJ databases">
        <title>Whole genome sequencing analysis of Streptococcus pluranimalium isolated from cattle infected mastitis in China.</title>
        <authorList>
            <person name="Zhang J.-R."/>
            <person name="Hu G.-Z."/>
        </authorList>
    </citation>
    <scope>NUCLEOTIDE SEQUENCE [LARGE SCALE GENOMIC DNA]</scope>
    <source>
        <strain evidence="5 6">TH11417</strain>
    </source>
</reference>
<dbReference type="PANTHER" id="PTHR43479">
    <property type="entry name" value="ACREF/ENVCD OPERON REPRESSOR-RELATED"/>
    <property type="match status" value="1"/>
</dbReference>
<protein>
    <recommendedName>
        <fullName evidence="4">HTH tetR-type domain-containing protein</fullName>
    </recommendedName>
</protein>
<evidence type="ECO:0000313" key="6">
    <source>
        <dbReference type="Proteomes" id="UP000238956"/>
    </source>
</evidence>
<feature type="transmembrane region" description="Helical" evidence="3">
    <location>
        <begin position="140"/>
        <end position="161"/>
    </location>
</feature>
<evidence type="ECO:0000256" key="2">
    <source>
        <dbReference type="PROSITE-ProRule" id="PRU00335"/>
    </source>
</evidence>
<organism evidence="5 6">
    <name type="scientific">Streptococcus pluranimalium</name>
    <dbReference type="NCBI Taxonomy" id="82348"/>
    <lineage>
        <taxon>Bacteria</taxon>
        <taxon>Bacillati</taxon>
        <taxon>Bacillota</taxon>
        <taxon>Bacilli</taxon>
        <taxon>Lactobacillales</taxon>
        <taxon>Streptococcaceae</taxon>
        <taxon>Streptococcus</taxon>
    </lineage>
</organism>
<evidence type="ECO:0000256" key="3">
    <source>
        <dbReference type="SAM" id="Phobius"/>
    </source>
</evidence>
<feature type="DNA-binding region" description="H-T-H motif" evidence="2">
    <location>
        <begin position="32"/>
        <end position="51"/>
    </location>
</feature>
<name>A0A2L0D374_9STRE</name>
<keyword evidence="6" id="KW-1185">Reference proteome</keyword>
<dbReference type="GeneID" id="98393003"/>
<dbReference type="PANTHER" id="PTHR43479:SF11">
    <property type="entry name" value="ACREF_ENVCD OPERON REPRESSOR-RELATED"/>
    <property type="match status" value="1"/>
</dbReference>
<dbReference type="PROSITE" id="PS50977">
    <property type="entry name" value="HTH_TETR_2"/>
    <property type="match status" value="1"/>
</dbReference>
<keyword evidence="1 2" id="KW-0238">DNA-binding</keyword>
<dbReference type="Pfam" id="PF00440">
    <property type="entry name" value="TetR_N"/>
    <property type="match status" value="1"/>
</dbReference>
<evidence type="ECO:0000313" key="5">
    <source>
        <dbReference type="EMBL" id="AUW96273.1"/>
    </source>
</evidence>
<dbReference type="Gene3D" id="1.10.357.10">
    <property type="entry name" value="Tetracycline Repressor, domain 2"/>
    <property type="match status" value="1"/>
</dbReference>
<dbReference type="InterPro" id="IPR001647">
    <property type="entry name" value="HTH_TetR"/>
</dbReference>
<reference evidence="5 6" key="1">
    <citation type="submission" date="2017-12" db="EMBL/GenBank/DDBJ databases">
        <authorList>
            <person name="Hurst M.R.H."/>
        </authorList>
    </citation>
    <scope>NUCLEOTIDE SEQUENCE [LARGE SCALE GENOMIC DNA]</scope>
    <source>
        <strain evidence="5 6">TH11417</strain>
    </source>
</reference>
<dbReference type="KEGG" id="splr:C0J00_03635"/>
<evidence type="ECO:0000259" key="4">
    <source>
        <dbReference type="PROSITE" id="PS50977"/>
    </source>
</evidence>
<dbReference type="InterPro" id="IPR009057">
    <property type="entry name" value="Homeodomain-like_sf"/>
</dbReference>
<dbReference type="InterPro" id="IPR050624">
    <property type="entry name" value="HTH-type_Tx_Regulator"/>
</dbReference>
<evidence type="ECO:0000256" key="1">
    <source>
        <dbReference type="ARBA" id="ARBA00023125"/>
    </source>
</evidence>
<dbReference type="RefSeq" id="WP_104967607.1">
    <property type="nucleotide sequence ID" value="NZ_CP025536.1"/>
</dbReference>